<protein>
    <submittedName>
        <fullName evidence="1">Uncharacterized protein</fullName>
    </submittedName>
</protein>
<evidence type="ECO:0000313" key="2">
    <source>
        <dbReference type="Proteomes" id="UP000503447"/>
    </source>
</evidence>
<dbReference type="Proteomes" id="UP000503447">
    <property type="component" value="Chromosome"/>
</dbReference>
<organism evidence="1 2">
    <name type="scientific">Frigoriglobus tundricola</name>
    <dbReference type="NCBI Taxonomy" id="2774151"/>
    <lineage>
        <taxon>Bacteria</taxon>
        <taxon>Pseudomonadati</taxon>
        <taxon>Planctomycetota</taxon>
        <taxon>Planctomycetia</taxon>
        <taxon>Gemmatales</taxon>
        <taxon>Gemmataceae</taxon>
        <taxon>Frigoriglobus</taxon>
    </lineage>
</organism>
<evidence type="ECO:0000313" key="1">
    <source>
        <dbReference type="EMBL" id="QJW97654.1"/>
    </source>
</evidence>
<name>A0A6M5YVZ9_9BACT</name>
<gene>
    <name evidence="1" type="ORF">FTUN_5231</name>
</gene>
<dbReference type="RefSeq" id="WP_171472988.1">
    <property type="nucleotide sequence ID" value="NZ_CP053452.2"/>
</dbReference>
<proteinExistence type="predicted"/>
<sequence length="287" mass="29503">MLWFRNRRTERARPNTFRPRVEALDDRCVPSASSVLASNGLNQVYVDANSDLVLVSPNGQQTALYDGSVRTAQGFRAADGALGIDVVFTDGSAIHYDPSAGGVLTLSNTFFGGNILDLSTAYSASGRVRIDVLVANSGSPSTALGQTGHVMEFTTSGGLQSLALGTHVRWVSAYQDTAGNTGIAIGQELGSSEFLAQKADTVTGLTTLYDGLNDASAAITGYTQSVSSFAAGNQEVVTDLTFNSDTSLSSAVTGTYALQFTAGTAAFSGTGLGVTLVGTSGDVKPGG</sequence>
<dbReference type="AlphaFoldDB" id="A0A6M5YVZ9"/>
<accession>A0A6M5YVZ9</accession>
<dbReference type="EMBL" id="CP053452">
    <property type="protein sequence ID" value="QJW97654.1"/>
    <property type="molecule type" value="Genomic_DNA"/>
</dbReference>
<dbReference type="KEGG" id="ftj:FTUN_5231"/>
<reference evidence="2" key="1">
    <citation type="submission" date="2020-05" db="EMBL/GenBank/DDBJ databases">
        <title>Frigoriglobus tundricola gen. nov., sp. nov., a psychrotolerant cellulolytic planctomycete of the family Gemmataceae with two divergent copies of 16S rRNA gene.</title>
        <authorList>
            <person name="Kulichevskaya I.S."/>
            <person name="Ivanova A.A."/>
            <person name="Naumoff D.G."/>
            <person name="Beletsky A.V."/>
            <person name="Rijpstra W.I.C."/>
            <person name="Sinninghe Damste J.S."/>
            <person name="Mardanov A.V."/>
            <person name="Ravin N.V."/>
            <person name="Dedysh S.N."/>
        </authorList>
    </citation>
    <scope>NUCLEOTIDE SEQUENCE [LARGE SCALE GENOMIC DNA]</scope>
    <source>
        <strain evidence="2">PL17</strain>
    </source>
</reference>
<keyword evidence="2" id="KW-1185">Reference proteome</keyword>